<dbReference type="Gene3D" id="1.10.260.40">
    <property type="entry name" value="lambda repressor-like DNA-binding domains"/>
    <property type="match status" value="1"/>
</dbReference>
<dbReference type="GO" id="GO:0003677">
    <property type="term" value="F:DNA binding"/>
    <property type="evidence" value="ECO:0007669"/>
    <property type="project" value="InterPro"/>
</dbReference>
<evidence type="ECO:0000259" key="1">
    <source>
        <dbReference type="PROSITE" id="PS50943"/>
    </source>
</evidence>
<dbReference type="Pfam" id="PF17765">
    <property type="entry name" value="MLTR_LBD"/>
    <property type="match status" value="1"/>
</dbReference>
<dbReference type="Pfam" id="PF13560">
    <property type="entry name" value="HTH_31"/>
    <property type="match status" value="1"/>
</dbReference>
<dbReference type="OrthoDB" id="3518652at2"/>
<organism evidence="2 3">
    <name type="scientific">Microbacterium hydrocarbonoxydans</name>
    <dbReference type="NCBI Taxonomy" id="273678"/>
    <lineage>
        <taxon>Bacteria</taxon>
        <taxon>Bacillati</taxon>
        <taxon>Actinomycetota</taxon>
        <taxon>Actinomycetes</taxon>
        <taxon>Micrococcales</taxon>
        <taxon>Microbacteriaceae</taxon>
        <taxon>Microbacterium</taxon>
    </lineage>
</organism>
<dbReference type="SMART" id="SM00530">
    <property type="entry name" value="HTH_XRE"/>
    <property type="match status" value="1"/>
</dbReference>
<feature type="domain" description="HTH cro/C1-type" evidence="1">
    <location>
        <begin position="33"/>
        <end position="81"/>
    </location>
</feature>
<evidence type="ECO:0000313" key="2">
    <source>
        <dbReference type="EMBL" id="SEB72263.1"/>
    </source>
</evidence>
<dbReference type="InterPro" id="IPR041413">
    <property type="entry name" value="MLTR_LBD"/>
</dbReference>
<accession>A0A1H4LNM0</accession>
<dbReference type="EMBL" id="FNSQ01000005">
    <property type="protein sequence ID" value="SEB72263.1"/>
    <property type="molecule type" value="Genomic_DNA"/>
</dbReference>
<name>A0A1H4LNM0_9MICO</name>
<reference evidence="3" key="1">
    <citation type="submission" date="2016-10" db="EMBL/GenBank/DDBJ databases">
        <authorList>
            <person name="Varghese N."/>
            <person name="Submissions S."/>
        </authorList>
    </citation>
    <scope>NUCLEOTIDE SEQUENCE [LARGE SCALE GENOMIC DNA]</scope>
    <source>
        <strain evidence="3">DSM 16089</strain>
    </source>
</reference>
<gene>
    <name evidence="2" type="ORF">SAMN04489807_1854</name>
</gene>
<dbReference type="PROSITE" id="PS50943">
    <property type="entry name" value="HTH_CROC1"/>
    <property type="match status" value="1"/>
</dbReference>
<evidence type="ECO:0000313" key="3">
    <source>
        <dbReference type="Proteomes" id="UP000183750"/>
    </source>
</evidence>
<dbReference type="AlphaFoldDB" id="A0A1H4LNM0"/>
<dbReference type="CDD" id="cd00093">
    <property type="entry name" value="HTH_XRE"/>
    <property type="match status" value="1"/>
</dbReference>
<dbReference type="Gene3D" id="3.30.450.180">
    <property type="match status" value="1"/>
</dbReference>
<protein>
    <submittedName>
        <fullName evidence="2">Helix-turn-helix domain-containing protein</fullName>
    </submittedName>
</protein>
<dbReference type="Proteomes" id="UP000183750">
    <property type="component" value="Unassembled WGS sequence"/>
</dbReference>
<sequence>MDREALADFLVRRRAQLKPSDVGLSTGARRRTAGLRREEVAQLAAMSTDYYARLEQQRGPQPSVQMLASLARALRLTPDERDYLHRVSGHSAPDRTVFTDYVHPGMLRVLDRLEDTPAFVVSVLDEVLVQNEPARALLGDASGFEGLERSGIYRWFTAPDEERGRYPRPDHEHRSRVLVASLRAAYGALGEQSRAGDIVRELITRSPEFAALWEVHEVQRRFEDHKVLIHPEIGAIEVDCQALFTEDESQALVVLTAAPGSDAASKLELLRVLGTQRV</sequence>
<proteinExistence type="predicted"/>
<dbReference type="SUPFAM" id="SSF47413">
    <property type="entry name" value="lambda repressor-like DNA-binding domains"/>
    <property type="match status" value="1"/>
</dbReference>
<dbReference type="PANTHER" id="PTHR35010">
    <property type="entry name" value="BLL4672 PROTEIN-RELATED"/>
    <property type="match status" value="1"/>
</dbReference>
<dbReference type="InterPro" id="IPR001387">
    <property type="entry name" value="Cro/C1-type_HTH"/>
</dbReference>
<dbReference type="InterPro" id="IPR010982">
    <property type="entry name" value="Lambda_DNA-bd_dom_sf"/>
</dbReference>
<dbReference type="PANTHER" id="PTHR35010:SF2">
    <property type="entry name" value="BLL4672 PROTEIN"/>
    <property type="match status" value="1"/>
</dbReference>
<keyword evidence="3" id="KW-1185">Reference proteome</keyword>
<dbReference type="RefSeq" id="WP_060928135.1">
    <property type="nucleotide sequence ID" value="NZ_FNSQ01000005.1"/>
</dbReference>